<keyword evidence="3" id="KW-1185">Reference proteome</keyword>
<name>A0A4Z2GE47_9TELE</name>
<dbReference type="EMBL" id="SRLO01000581">
    <property type="protein sequence ID" value="TNN51471.1"/>
    <property type="molecule type" value="Genomic_DNA"/>
</dbReference>
<evidence type="ECO:0000313" key="2">
    <source>
        <dbReference type="EMBL" id="TNN51471.1"/>
    </source>
</evidence>
<comment type="caution">
    <text evidence="2">The sequence shown here is derived from an EMBL/GenBank/DDBJ whole genome shotgun (WGS) entry which is preliminary data.</text>
</comment>
<sequence length="101" mass="11121">MLYSGLSQTSSLCDHSSSDSYCDSQPCTRSRRRTSSGFSSPHTCSEDPAGNRDSRPTEEEGTEGRLLASSSLAMFPPLCYDVLEITGYMEWNLTEQAKHST</sequence>
<gene>
    <name evidence="2" type="ORF">EYF80_038321</name>
</gene>
<evidence type="ECO:0000256" key="1">
    <source>
        <dbReference type="SAM" id="MobiDB-lite"/>
    </source>
</evidence>
<protein>
    <submittedName>
        <fullName evidence="2">Uncharacterized protein</fullName>
    </submittedName>
</protein>
<feature type="region of interest" description="Disordered" evidence="1">
    <location>
        <begin position="1"/>
        <end position="68"/>
    </location>
</feature>
<proteinExistence type="predicted"/>
<organism evidence="2 3">
    <name type="scientific">Liparis tanakae</name>
    <name type="common">Tanaka's snailfish</name>
    <dbReference type="NCBI Taxonomy" id="230148"/>
    <lineage>
        <taxon>Eukaryota</taxon>
        <taxon>Metazoa</taxon>
        <taxon>Chordata</taxon>
        <taxon>Craniata</taxon>
        <taxon>Vertebrata</taxon>
        <taxon>Euteleostomi</taxon>
        <taxon>Actinopterygii</taxon>
        <taxon>Neopterygii</taxon>
        <taxon>Teleostei</taxon>
        <taxon>Neoteleostei</taxon>
        <taxon>Acanthomorphata</taxon>
        <taxon>Eupercaria</taxon>
        <taxon>Perciformes</taxon>
        <taxon>Cottioidei</taxon>
        <taxon>Cottales</taxon>
        <taxon>Liparidae</taxon>
        <taxon>Liparis</taxon>
    </lineage>
</organism>
<feature type="compositionally biased region" description="Basic and acidic residues" evidence="1">
    <location>
        <begin position="49"/>
        <end position="58"/>
    </location>
</feature>
<dbReference type="Proteomes" id="UP000314294">
    <property type="component" value="Unassembled WGS sequence"/>
</dbReference>
<reference evidence="2 3" key="1">
    <citation type="submission" date="2019-03" db="EMBL/GenBank/DDBJ databases">
        <title>First draft genome of Liparis tanakae, snailfish: a comprehensive survey of snailfish specific genes.</title>
        <authorList>
            <person name="Kim W."/>
            <person name="Song I."/>
            <person name="Jeong J.-H."/>
            <person name="Kim D."/>
            <person name="Kim S."/>
            <person name="Ryu S."/>
            <person name="Song J.Y."/>
            <person name="Lee S.K."/>
        </authorList>
    </citation>
    <scope>NUCLEOTIDE SEQUENCE [LARGE SCALE GENOMIC DNA]</scope>
    <source>
        <tissue evidence="2">Muscle</tissue>
    </source>
</reference>
<dbReference type="AlphaFoldDB" id="A0A4Z2GE47"/>
<evidence type="ECO:0000313" key="3">
    <source>
        <dbReference type="Proteomes" id="UP000314294"/>
    </source>
</evidence>
<accession>A0A4Z2GE47</accession>
<feature type="compositionally biased region" description="Low complexity" evidence="1">
    <location>
        <begin position="1"/>
        <end position="25"/>
    </location>
</feature>